<accession>A0A7J7J6Y3</accession>
<dbReference type="OrthoDB" id="6153775at2759"/>
<dbReference type="Proteomes" id="UP000593567">
    <property type="component" value="Unassembled WGS sequence"/>
</dbReference>
<keyword evidence="3" id="KW-1185">Reference proteome</keyword>
<sequence length="318" mass="35691">MSLEQLSVKFERATPYISTIGLQISSLSVLDLLQKEDSKHRYIVLSLDKSVDRGNVPKFISTSLPNTPVKNRKRKLVAENESHSLPSSSSTESLKKVCKKRKYSMSFLHNPNPPGENLVTVDITFIDRNIPDFSTAHNSVNTSIDIDFNCLEIVLNQETWVMLLDFFGLGAKVFTPEQQHEANTVLQTQPPTEGLKANLFVKSFSLVLVKKSYDLAKANISKFQIEVIKQQKTTKFSGGLGSLRVEDLSPHGVLHSCKFTTASDSSPDSFETNMKSALNFKFSSMMCLMRCWRESLTLQLTSTCLLLYTHTQNASLLR</sequence>
<proteinExistence type="predicted"/>
<reference evidence="2" key="1">
    <citation type="submission" date="2020-06" db="EMBL/GenBank/DDBJ databases">
        <title>Draft genome of Bugula neritina, a colonial animal packing powerful symbionts and potential medicines.</title>
        <authorList>
            <person name="Rayko M."/>
        </authorList>
    </citation>
    <scope>NUCLEOTIDE SEQUENCE [LARGE SCALE GENOMIC DNA]</scope>
    <source>
        <strain evidence="2">Kwan_BN1</strain>
    </source>
</reference>
<dbReference type="EMBL" id="VXIV02002922">
    <property type="protein sequence ID" value="KAF6021989.1"/>
    <property type="molecule type" value="Genomic_DNA"/>
</dbReference>
<dbReference type="AlphaFoldDB" id="A0A7J7J6Y3"/>
<evidence type="ECO:0000256" key="1">
    <source>
        <dbReference type="SAM" id="MobiDB-lite"/>
    </source>
</evidence>
<protein>
    <submittedName>
        <fullName evidence="2">VPS13D</fullName>
    </submittedName>
</protein>
<comment type="caution">
    <text evidence="2">The sequence shown here is derived from an EMBL/GenBank/DDBJ whole genome shotgun (WGS) entry which is preliminary data.</text>
</comment>
<feature type="region of interest" description="Disordered" evidence="1">
    <location>
        <begin position="62"/>
        <end position="91"/>
    </location>
</feature>
<gene>
    <name evidence="2" type="ORF">EB796_019695</name>
</gene>
<evidence type="ECO:0000313" key="2">
    <source>
        <dbReference type="EMBL" id="KAF6021989.1"/>
    </source>
</evidence>
<evidence type="ECO:0000313" key="3">
    <source>
        <dbReference type="Proteomes" id="UP000593567"/>
    </source>
</evidence>
<name>A0A7J7J6Y3_BUGNE</name>
<organism evidence="2 3">
    <name type="scientific">Bugula neritina</name>
    <name type="common">Brown bryozoan</name>
    <name type="synonym">Sertularia neritina</name>
    <dbReference type="NCBI Taxonomy" id="10212"/>
    <lineage>
        <taxon>Eukaryota</taxon>
        <taxon>Metazoa</taxon>
        <taxon>Spiralia</taxon>
        <taxon>Lophotrochozoa</taxon>
        <taxon>Bryozoa</taxon>
        <taxon>Gymnolaemata</taxon>
        <taxon>Cheilostomatida</taxon>
        <taxon>Flustrina</taxon>
        <taxon>Buguloidea</taxon>
        <taxon>Bugulidae</taxon>
        <taxon>Bugula</taxon>
    </lineage>
</organism>